<keyword evidence="1 3" id="KW-0238">DNA-binding</keyword>
<reference evidence="7 8" key="1">
    <citation type="submission" date="2023-07" db="EMBL/GenBank/DDBJ databases">
        <title>Novel species of Thermanaerothrix with wide hydrolytic capabilities.</title>
        <authorList>
            <person name="Zayulina K.S."/>
            <person name="Podosokorskaya O.A."/>
            <person name="Elcheninov A.G."/>
        </authorList>
    </citation>
    <scope>NUCLEOTIDE SEQUENCE [LARGE SCALE GENOMIC DNA]</scope>
    <source>
        <strain evidence="7 8">4228-RoL</strain>
    </source>
</reference>
<feature type="domain" description="Tyr recombinase" evidence="5">
    <location>
        <begin position="163"/>
        <end position="347"/>
    </location>
</feature>
<evidence type="ECO:0000259" key="6">
    <source>
        <dbReference type="PROSITE" id="PS51900"/>
    </source>
</evidence>
<sequence length="349" mass="38992">MKASRANHPDPDNNLPLPIPTHDIQIGHAANEAATRHRFADYRSRRADHTLRRQDADLALFAEFLSSLGIQVSNLSQNPEAWRGITWGLVEAFVKWQLSVGYAIPSINVRLSTVKTYARLALQSGCLTPEEYALIRSIKGFSHREQQRLDQRRPRQRVGTKKPAPVTLTPQQAAALKTQPDTPQGRRDALLMCLLLDHGLRVGEVASLRVENIDLEAGLLRFFRPKVGKTQTHRLSPDTLHLLRRCSALKDLPAEPQAPLLRASLKDGSLSKAGMTTRAITQRVRFLGERLGIIGLSAHDCRHYWATQAARRGVDPFALQQAGGWASLAMPRRYIADNEIANEDLLDLE</sequence>
<dbReference type="PROSITE" id="PS51900">
    <property type="entry name" value="CB"/>
    <property type="match status" value="1"/>
</dbReference>
<dbReference type="InterPro" id="IPR044068">
    <property type="entry name" value="CB"/>
</dbReference>
<evidence type="ECO:0000313" key="7">
    <source>
        <dbReference type="EMBL" id="MDT8897148.1"/>
    </source>
</evidence>
<evidence type="ECO:0000256" key="2">
    <source>
        <dbReference type="ARBA" id="ARBA00023172"/>
    </source>
</evidence>
<accession>A0ABU3NJW6</accession>
<feature type="region of interest" description="Disordered" evidence="4">
    <location>
        <begin position="145"/>
        <end position="183"/>
    </location>
</feature>
<evidence type="ECO:0000313" key="8">
    <source>
        <dbReference type="Proteomes" id="UP001254165"/>
    </source>
</evidence>
<name>A0ABU3NJW6_9CHLR</name>
<dbReference type="EMBL" id="JAUHMF010000001">
    <property type="protein sequence ID" value="MDT8897148.1"/>
    <property type="molecule type" value="Genomic_DNA"/>
</dbReference>
<feature type="domain" description="Core-binding (CB)" evidence="6">
    <location>
        <begin position="30"/>
        <end position="122"/>
    </location>
</feature>
<comment type="caution">
    <text evidence="7">The sequence shown here is derived from an EMBL/GenBank/DDBJ whole genome shotgun (WGS) entry which is preliminary data.</text>
</comment>
<organism evidence="7 8">
    <name type="scientific">Thermanaerothrix solaris</name>
    <dbReference type="NCBI Taxonomy" id="3058434"/>
    <lineage>
        <taxon>Bacteria</taxon>
        <taxon>Bacillati</taxon>
        <taxon>Chloroflexota</taxon>
        <taxon>Anaerolineae</taxon>
        <taxon>Anaerolineales</taxon>
        <taxon>Anaerolineaceae</taxon>
        <taxon>Thermanaerothrix</taxon>
    </lineage>
</organism>
<dbReference type="SUPFAM" id="SSF56349">
    <property type="entry name" value="DNA breaking-rejoining enzymes"/>
    <property type="match status" value="1"/>
</dbReference>
<dbReference type="InterPro" id="IPR050090">
    <property type="entry name" value="Tyrosine_recombinase_XerCD"/>
</dbReference>
<evidence type="ECO:0000259" key="5">
    <source>
        <dbReference type="PROSITE" id="PS51898"/>
    </source>
</evidence>
<proteinExistence type="predicted"/>
<evidence type="ECO:0000256" key="1">
    <source>
        <dbReference type="ARBA" id="ARBA00023125"/>
    </source>
</evidence>
<dbReference type="InterPro" id="IPR002104">
    <property type="entry name" value="Integrase_catalytic"/>
</dbReference>
<keyword evidence="8" id="KW-1185">Reference proteome</keyword>
<dbReference type="InterPro" id="IPR013762">
    <property type="entry name" value="Integrase-like_cat_sf"/>
</dbReference>
<dbReference type="RefSeq" id="WP_315623798.1">
    <property type="nucleotide sequence ID" value="NZ_JAUHMF010000001.1"/>
</dbReference>
<dbReference type="PANTHER" id="PTHR30349">
    <property type="entry name" value="PHAGE INTEGRASE-RELATED"/>
    <property type="match status" value="1"/>
</dbReference>
<evidence type="ECO:0000256" key="3">
    <source>
        <dbReference type="PROSITE-ProRule" id="PRU01248"/>
    </source>
</evidence>
<dbReference type="InterPro" id="IPR010998">
    <property type="entry name" value="Integrase_recombinase_N"/>
</dbReference>
<evidence type="ECO:0000256" key="4">
    <source>
        <dbReference type="SAM" id="MobiDB-lite"/>
    </source>
</evidence>
<dbReference type="PROSITE" id="PS51898">
    <property type="entry name" value="TYR_RECOMBINASE"/>
    <property type="match status" value="1"/>
</dbReference>
<protein>
    <submittedName>
        <fullName evidence="7">Site-specific integrase</fullName>
    </submittedName>
</protein>
<dbReference type="Proteomes" id="UP001254165">
    <property type="component" value="Unassembled WGS sequence"/>
</dbReference>
<dbReference type="Pfam" id="PF00589">
    <property type="entry name" value="Phage_integrase"/>
    <property type="match status" value="1"/>
</dbReference>
<dbReference type="CDD" id="cd00397">
    <property type="entry name" value="DNA_BRE_C"/>
    <property type="match status" value="1"/>
</dbReference>
<gene>
    <name evidence="7" type="ORF">QYE77_02635</name>
</gene>
<feature type="region of interest" description="Disordered" evidence="4">
    <location>
        <begin position="1"/>
        <end position="21"/>
    </location>
</feature>
<dbReference type="Gene3D" id="1.10.150.130">
    <property type="match status" value="1"/>
</dbReference>
<keyword evidence="2" id="KW-0233">DNA recombination</keyword>
<dbReference type="Gene3D" id="1.10.443.10">
    <property type="entry name" value="Intergrase catalytic core"/>
    <property type="match status" value="1"/>
</dbReference>
<dbReference type="InterPro" id="IPR011010">
    <property type="entry name" value="DNA_brk_join_enz"/>
</dbReference>